<evidence type="ECO:0000256" key="4">
    <source>
        <dbReference type="ARBA" id="ARBA00023163"/>
    </source>
</evidence>
<evidence type="ECO:0000256" key="3">
    <source>
        <dbReference type="ARBA" id="ARBA00023125"/>
    </source>
</evidence>
<evidence type="ECO:0000313" key="6">
    <source>
        <dbReference type="EMBL" id="NOJ11433.1"/>
    </source>
</evidence>
<reference evidence="6 7" key="1">
    <citation type="submission" date="2019-09" db="EMBL/GenBank/DDBJ databases">
        <title>Draft genome sequencing and comparative genomics of hatchery-associated Vibrios.</title>
        <authorList>
            <person name="Kehlet-Delgado H."/>
            <person name="Mueller R.S."/>
        </authorList>
    </citation>
    <scope>NUCLEOTIDE SEQUENCE [LARGE SCALE GENOMIC DNA]</scope>
    <source>
        <strain evidence="6 7">99-70-13A3</strain>
    </source>
</reference>
<dbReference type="GO" id="GO:0000976">
    <property type="term" value="F:transcription cis-regulatory region binding"/>
    <property type="evidence" value="ECO:0007669"/>
    <property type="project" value="TreeGrafter"/>
</dbReference>
<evidence type="ECO:0000313" key="7">
    <source>
        <dbReference type="Proteomes" id="UP000519158"/>
    </source>
</evidence>
<keyword evidence="2" id="KW-0805">Transcription regulation</keyword>
<dbReference type="InterPro" id="IPR036390">
    <property type="entry name" value="WH_DNA-bd_sf"/>
</dbReference>
<dbReference type="InterPro" id="IPR000847">
    <property type="entry name" value="LysR_HTH_N"/>
</dbReference>
<dbReference type="RefSeq" id="WP_171327382.1">
    <property type="nucleotide sequence ID" value="NZ_CAWPOP010000001.1"/>
</dbReference>
<dbReference type="PANTHER" id="PTHR30126:SF91">
    <property type="entry name" value="LYSR FAMILY TRANSCRIPTIONAL REGULATOR"/>
    <property type="match status" value="1"/>
</dbReference>
<comment type="caution">
    <text evidence="6">The sequence shown here is derived from an EMBL/GenBank/DDBJ whole genome shotgun (WGS) entry which is preliminary data.</text>
</comment>
<evidence type="ECO:0000256" key="1">
    <source>
        <dbReference type="ARBA" id="ARBA00009437"/>
    </source>
</evidence>
<feature type="domain" description="HTH lysR-type" evidence="5">
    <location>
        <begin position="1"/>
        <end position="58"/>
    </location>
</feature>
<gene>
    <name evidence="6" type="ORF">F0234_01490</name>
</gene>
<keyword evidence="4" id="KW-0804">Transcription</keyword>
<name>A0A7Y4FXD5_VIBSP</name>
<keyword evidence="3" id="KW-0238">DNA-binding</keyword>
<dbReference type="CDD" id="cd05466">
    <property type="entry name" value="PBP2_LTTR_substrate"/>
    <property type="match status" value="1"/>
</dbReference>
<dbReference type="Proteomes" id="UP000519158">
    <property type="component" value="Unassembled WGS sequence"/>
</dbReference>
<dbReference type="GO" id="GO:0003700">
    <property type="term" value="F:DNA-binding transcription factor activity"/>
    <property type="evidence" value="ECO:0007669"/>
    <property type="project" value="InterPro"/>
</dbReference>
<accession>A0A7Y4FXD5</accession>
<dbReference type="Pfam" id="PF00126">
    <property type="entry name" value="HTH_1"/>
    <property type="match status" value="1"/>
</dbReference>
<dbReference type="Gene3D" id="1.10.10.10">
    <property type="entry name" value="Winged helix-like DNA-binding domain superfamily/Winged helix DNA-binding domain"/>
    <property type="match status" value="1"/>
</dbReference>
<dbReference type="PANTHER" id="PTHR30126">
    <property type="entry name" value="HTH-TYPE TRANSCRIPTIONAL REGULATOR"/>
    <property type="match status" value="1"/>
</dbReference>
<dbReference type="PROSITE" id="PS50931">
    <property type="entry name" value="HTH_LYSR"/>
    <property type="match status" value="1"/>
</dbReference>
<dbReference type="EMBL" id="VTXL01000001">
    <property type="protein sequence ID" value="NOJ11433.1"/>
    <property type="molecule type" value="Genomic_DNA"/>
</dbReference>
<protein>
    <submittedName>
        <fullName evidence="6">LysR family transcriptional regulator</fullName>
    </submittedName>
</protein>
<organism evidence="6 7">
    <name type="scientific">Vibrio splendidus</name>
    <dbReference type="NCBI Taxonomy" id="29497"/>
    <lineage>
        <taxon>Bacteria</taxon>
        <taxon>Pseudomonadati</taxon>
        <taxon>Pseudomonadota</taxon>
        <taxon>Gammaproteobacteria</taxon>
        <taxon>Vibrionales</taxon>
        <taxon>Vibrionaceae</taxon>
        <taxon>Vibrio</taxon>
    </lineage>
</organism>
<dbReference type="SUPFAM" id="SSF53850">
    <property type="entry name" value="Periplasmic binding protein-like II"/>
    <property type="match status" value="1"/>
</dbReference>
<dbReference type="AlphaFoldDB" id="A0A7Y4FXD5"/>
<dbReference type="InterPro" id="IPR005119">
    <property type="entry name" value="LysR_subst-bd"/>
</dbReference>
<evidence type="ECO:0000256" key="2">
    <source>
        <dbReference type="ARBA" id="ARBA00023015"/>
    </source>
</evidence>
<sequence length="302" mass="34172">MNSLHLKALLLAAETGSISAAARKLGKKQPQVSQWISDLEIDLGVNFFDRTGNKMSLSKDGERLLPYLTHTMSQLTKLVQSAEIISQGESTVLRIGIENYIPDLAFTQPLALTLELSHLCIEVYREEQHQLMRDLSEGNVDIIITHESDTLHHQHFEYCRLGHYKEVLACSPDHPLTKLPIVTSNDLSQYRELIWGETTNNNEQYRDDNSDGFSPSYGIFSDIQLLVAMLKHNKGFAFLPTEFVNTHIESGQLVTLHCDFEPAGIDRRIELCWRNGLTLSPYGSQIVEAFKTHHQLSDKPIS</sequence>
<evidence type="ECO:0000259" key="5">
    <source>
        <dbReference type="PROSITE" id="PS50931"/>
    </source>
</evidence>
<dbReference type="InterPro" id="IPR036388">
    <property type="entry name" value="WH-like_DNA-bd_sf"/>
</dbReference>
<proteinExistence type="inferred from homology"/>
<dbReference type="Gene3D" id="3.40.190.290">
    <property type="match status" value="1"/>
</dbReference>
<dbReference type="Pfam" id="PF03466">
    <property type="entry name" value="LysR_substrate"/>
    <property type="match status" value="1"/>
</dbReference>
<dbReference type="SUPFAM" id="SSF46785">
    <property type="entry name" value="Winged helix' DNA-binding domain"/>
    <property type="match status" value="1"/>
</dbReference>
<comment type="similarity">
    <text evidence="1">Belongs to the LysR transcriptional regulatory family.</text>
</comment>